<reference evidence="1" key="1">
    <citation type="submission" date="2023-08" db="EMBL/GenBank/DDBJ databases">
        <title>A de novo genome assembly of Solanum verrucosum Schlechtendal, a Mexican diploid species geographically isolated from the other diploid A-genome species in potato relatives.</title>
        <authorList>
            <person name="Hosaka K."/>
        </authorList>
    </citation>
    <scope>NUCLEOTIDE SEQUENCE</scope>
    <source>
        <tissue evidence="1">Young leaves</tissue>
    </source>
</reference>
<accession>A0AAF0QRG6</accession>
<dbReference type="Proteomes" id="UP001234989">
    <property type="component" value="Chromosome 5"/>
</dbReference>
<keyword evidence="2" id="KW-1185">Reference proteome</keyword>
<sequence>MSQECDAVIRAIYLLQGRHLHSSTTYQLKRTREQLERAYSFLAKLEEDFPENTISTQLGALFQQAHDGFSEICTHMDQRYTIKMTKALKIIKLNNIAERLEAASKPSISTREMISEVLKILEPKNIGERINASKPSTSSSQITTMEMVRFVAFLLDYVKDYGHVKLRYLHAFFILTASRCIEHESMQYFFIHIENVTYTALRLHFQRIDEYGDLEYELHSLMNSFSPDLRQIYKNLLTALKSSRSETTLKSGCMLDFVNALREDLELHPRLVGIRSLKEGLLNISKFLLEYRCTQLRIFSSLQSLIEALAFEAALMINSYDEDLLFALQPKLNHVNVVIELIQLRNSQETFLLRADTLQLIDYALEELIVVTTFLMDSLEQCKQQPKITDLLTLIQSVTNEACSAVKNLLRYARQEDLVWEMNRSHFQLLLKFNFIKAAIRQMCSTISASSTEIHLLNFLPINFEVIDSYLLSSSCHDNMDLVMMGFHEYIIDNLLLKDETDLSFTVADDVKKFYDGLLLLLTYLLDPLSQSSGFGTIAIEAESVNSNKSNLVLQFLTVAFKLIECERSLMDLQKHKATLEAHILDMIESTHEKLICLRVLLIGVLRQQTVLYEFHNVLMHADVTANKIAQIIEGRSIEEIGLLLSEIESVKVEVRKVCFQFLDASPYNMTDGEGLIRFLSKHQDWLLNFDACSIPFLKNQIPVIKDKLFYLGSFIADIVQRRDMHQELKDLVKHVQDIKFVSLSHQG</sequence>
<evidence type="ECO:0000313" key="2">
    <source>
        <dbReference type="Proteomes" id="UP001234989"/>
    </source>
</evidence>
<organism evidence="1 2">
    <name type="scientific">Solanum verrucosum</name>
    <dbReference type="NCBI Taxonomy" id="315347"/>
    <lineage>
        <taxon>Eukaryota</taxon>
        <taxon>Viridiplantae</taxon>
        <taxon>Streptophyta</taxon>
        <taxon>Embryophyta</taxon>
        <taxon>Tracheophyta</taxon>
        <taxon>Spermatophyta</taxon>
        <taxon>Magnoliopsida</taxon>
        <taxon>eudicotyledons</taxon>
        <taxon>Gunneridae</taxon>
        <taxon>Pentapetalae</taxon>
        <taxon>asterids</taxon>
        <taxon>lamiids</taxon>
        <taxon>Solanales</taxon>
        <taxon>Solanaceae</taxon>
        <taxon>Solanoideae</taxon>
        <taxon>Solaneae</taxon>
        <taxon>Solanum</taxon>
    </lineage>
</organism>
<dbReference type="AlphaFoldDB" id="A0AAF0QRG6"/>
<proteinExistence type="predicted"/>
<gene>
    <name evidence="1" type="ORF">MTR67_022212</name>
</gene>
<protein>
    <submittedName>
        <fullName evidence="1">Uncharacterized protein</fullName>
    </submittedName>
</protein>
<name>A0AAF0QRG6_SOLVR</name>
<evidence type="ECO:0000313" key="1">
    <source>
        <dbReference type="EMBL" id="WMV28827.1"/>
    </source>
</evidence>
<dbReference type="EMBL" id="CP133616">
    <property type="protein sequence ID" value="WMV28827.1"/>
    <property type="molecule type" value="Genomic_DNA"/>
</dbReference>